<keyword evidence="2" id="KW-1185">Reference proteome</keyword>
<dbReference type="STRING" id="765911.Thivi_3060"/>
<sequence>MIYERLRDLYLNRDNPLLINTMNTISETEPVAVRAWAEKRMVYLELTDGRIFGFPADRFQILSQASEQQLKEVQIEVNGHALRWDELDEDLTVAGVVAGRFQLPLPRRAA</sequence>
<reference evidence="1 2" key="1">
    <citation type="submission" date="2012-06" db="EMBL/GenBank/DDBJ databases">
        <title>Complete sequence of Thiocystis violascens DSM 198.</title>
        <authorList>
            <consortium name="US DOE Joint Genome Institute"/>
            <person name="Lucas S."/>
            <person name="Han J."/>
            <person name="Lapidus A."/>
            <person name="Cheng J.-F."/>
            <person name="Goodwin L."/>
            <person name="Pitluck S."/>
            <person name="Peters L."/>
            <person name="Ovchinnikova G."/>
            <person name="Teshima H."/>
            <person name="Detter J.C."/>
            <person name="Han C."/>
            <person name="Tapia R."/>
            <person name="Land M."/>
            <person name="Hauser L."/>
            <person name="Kyrpides N."/>
            <person name="Ivanova N."/>
            <person name="Pagani I."/>
            <person name="Vogl K."/>
            <person name="Liu Z."/>
            <person name="Frigaard N.-U."/>
            <person name="Bryant D."/>
            <person name="Woyke T."/>
        </authorList>
    </citation>
    <scope>NUCLEOTIDE SEQUENCE [LARGE SCALE GENOMIC DNA]</scope>
    <source>
        <strain evidence="2">ATCC 17096 / DSM 198 / 6111</strain>
    </source>
</reference>
<dbReference type="KEGG" id="tvi:Thivi_3060"/>
<dbReference type="Gene3D" id="3.30.2020.40">
    <property type="entry name" value="Uncharacterised protein PF10387, DUF2442"/>
    <property type="match status" value="1"/>
</dbReference>
<accession>I3YD72</accession>
<gene>
    <name evidence="1" type="ordered locus">Thivi_3060</name>
</gene>
<dbReference type="EMBL" id="CP003154">
    <property type="protein sequence ID" value="AFL74940.1"/>
    <property type="molecule type" value="Genomic_DNA"/>
</dbReference>
<evidence type="ECO:0008006" key="3">
    <source>
        <dbReference type="Google" id="ProtNLM"/>
    </source>
</evidence>
<name>I3YD72_THIV6</name>
<dbReference type="eggNOG" id="ENOG5032TZZ">
    <property type="taxonomic scope" value="Bacteria"/>
</dbReference>
<evidence type="ECO:0000313" key="2">
    <source>
        <dbReference type="Proteomes" id="UP000006062"/>
    </source>
</evidence>
<dbReference type="AlphaFoldDB" id="I3YD72"/>
<proteinExistence type="predicted"/>
<dbReference type="HOGENOM" id="CLU_177114_0_0_6"/>
<protein>
    <recommendedName>
        <fullName evidence="3">DUF2442 domain-containing protein</fullName>
    </recommendedName>
</protein>
<evidence type="ECO:0000313" key="1">
    <source>
        <dbReference type="EMBL" id="AFL74940.1"/>
    </source>
</evidence>
<dbReference type="InterPro" id="IPR018841">
    <property type="entry name" value="DUF2442"/>
</dbReference>
<organism evidence="1 2">
    <name type="scientific">Thiocystis violascens (strain ATCC 17096 / DSM 198 / 6111)</name>
    <name type="common">Chromatium violascens</name>
    <dbReference type="NCBI Taxonomy" id="765911"/>
    <lineage>
        <taxon>Bacteria</taxon>
        <taxon>Pseudomonadati</taxon>
        <taxon>Pseudomonadota</taxon>
        <taxon>Gammaproteobacteria</taxon>
        <taxon>Chromatiales</taxon>
        <taxon>Chromatiaceae</taxon>
        <taxon>Thiocystis</taxon>
    </lineage>
</organism>
<dbReference type="Proteomes" id="UP000006062">
    <property type="component" value="Chromosome"/>
</dbReference>
<dbReference type="Pfam" id="PF10387">
    <property type="entry name" value="DUF2442"/>
    <property type="match status" value="1"/>
</dbReference>